<dbReference type="Pfam" id="PF02687">
    <property type="entry name" value="FtsX"/>
    <property type="match status" value="1"/>
</dbReference>
<feature type="transmembrane region" description="Helical" evidence="6">
    <location>
        <begin position="576"/>
        <end position="596"/>
    </location>
</feature>
<evidence type="ECO:0000256" key="2">
    <source>
        <dbReference type="ARBA" id="ARBA00022475"/>
    </source>
</evidence>
<feature type="transmembrane region" description="Helical" evidence="6">
    <location>
        <begin position="236"/>
        <end position="262"/>
    </location>
</feature>
<keyword evidence="3 6" id="KW-0812">Transmembrane</keyword>
<evidence type="ECO:0000256" key="5">
    <source>
        <dbReference type="ARBA" id="ARBA00023136"/>
    </source>
</evidence>
<feature type="transmembrane region" description="Helical" evidence="6">
    <location>
        <begin position="150"/>
        <end position="173"/>
    </location>
</feature>
<organism evidence="8 9">
    <name type="scientific">Tepidibacter hydrothermalis</name>
    <dbReference type="NCBI Taxonomy" id="3036126"/>
    <lineage>
        <taxon>Bacteria</taxon>
        <taxon>Bacillati</taxon>
        <taxon>Bacillota</taxon>
        <taxon>Clostridia</taxon>
        <taxon>Peptostreptococcales</taxon>
        <taxon>Peptostreptococcaceae</taxon>
        <taxon>Tepidibacter</taxon>
    </lineage>
</organism>
<dbReference type="PANTHER" id="PTHR46795">
    <property type="entry name" value="ABC TRANSPORTER PERMEASE-RELATED-RELATED"/>
    <property type="match status" value="1"/>
</dbReference>
<feature type="transmembrane region" description="Helical" evidence="6">
    <location>
        <begin position="520"/>
        <end position="542"/>
    </location>
</feature>
<feature type="transmembrane region" description="Helical" evidence="6">
    <location>
        <begin position="21"/>
        <end position="41"/>
    </location>
</feature>
<dbReference type="InterPro" id="IPR052536">
    <property type="entry name" value="ABC-4_Integral_Memb_Prot"/>
</dbReference>
<keyword evidence="2 6" id="KW-1003">Cell membrane</keyword>
<keyword evidence="6" id="KW-0813">Transport</keyword>
<protein>
    <submittedName>
        <fullName evidence="8">FtsX-like permease family protein</fullName>
    </submittedName>
</protein>
<evidence type="ECO:0000256" key="4">
    <source>
        <dbReference type="ARBA" id="ARBA00022989"/>
    </source>
</evidence>
<dbReference type="RefSeq" id="WP_277730558.1">
    <property type="nucleotide sequence ID" value="NZ_CP120733.1"/>
</dbReference>
<feature type="transmembrane region" description="Helical" evidence="6">
    <location>
        <begin position="61"/>
        <end position="81"/>
    </location>
</feature>
<dbReference type="PANTHER" id="PTHR46795:SF2">
    <property type="entry name" value="ABC TRANSPORTER, PERMEASE PROTEIN"/>
    <property type="match status" value="1"/>
</dbReference>
<feature type="transmembrane region" description="Helical" evidence="6">
    <location>
        <begin position="608"/>
        <end position="626"/>
    </location>
</feature>
<dbReference type="Proteomes" id="UP001222800">
    <property type="component" value="Chromosome"/>
</dbReference>
<dbReference type="InterPro" id="IPR003838">
    <property type="entry name" value="ABC3_permease_C"/>
</dbReference>
<keyword evidence="9" id="KW-1185">Reference proteome</keyword>
<dbReference type="InterPro" id="IPR027022">
    <property type="entry name" value="ABC_permease_BceB-typ"/>
</dbReference>
<evidence type="ECO:0000256" key="1">
    <source>
        <dbReference type="ARBA" id="ARBA00004651"/>
    </source>
</evidence>
<keyword evidence="4 6" id="KW-1133">Transmembrane helix</keyword>
<comment type="similarity">
    <text evidence="6">Belongs to the ABC-4 integral membrane protein family.</text>
</comment>
<dbReference type="EMBL" id="CP120733">
    <property type="protein sequence ID" value="WFD08651.1"/>
    <property type="molecule type" value="Genomic_DNA"/>
</dbReference>
<evidence type="ECO:0000256" key="3">
    <source>
        <dbReference type="ARBA" id="ARBA00022692"/>
    </source>
</evidence>
<proteinExistence type="inferred from homology"/>
<feature type="transmembrane region" description="Helical" evidence="6">
    <location>
        <begin position="290"/>
        <end position="312"/>
    </location>
</feature>
<reference evidence="8 9" key="1">
    <citation type="submission" date="2023-03" db="EMBL/GenBank/DDBJ databases">
        <title>Complete genome sequence of Tepidibacter sp. SWIR-1, isolated from a deep-sea hydrothermal vent.</title>
        <authorList>
            <person name="Li X."/>
        </authorList>
    </citation>
    <scope>NUCLEOTIDE SEQUENCE [LARGE SCALE GENOMIC DNA]</scope>
    <source>
        <strain evidence="8 9">SWIR-1</strain>
    </source>
</reference>
<feature type="domain" description="ABC3 transporter permease C-terminal" evidence="7">
    <location>
        <begin position="61"/>
        <end position="175"/>
    </location>
</feature>
<keyword evidence="5 6" id="KW-0472">Membrane</keyword>
<dbReference type="PIRSF" id="PIRSF018968">
    <property type="entry name" value="ABC_permease_BceB"/>
    <property type="match status" value="1"/>
</dbReference>
<evidence type="ECO:0000313" key="8">
    <source>
        <dbReference type="EMBL" id="WFD08651.1"/>
    </source>
</evidence>
<name>A0ABY8E6Y2_9FIRM</name>
<evidence type="ECO:0000256" key="6">
    <source>
        <dbReference type="PIRNR" id="PIRNR018968"/>
    </source>
</evidence>
<gene>
    <name evidence="8" type="ORF">P4S50_09580</name>
</gene>
<evidence type="ECO:0000259" key="7">
    <source>
        <dbReference type="Pfam" id="PF02687"/>
    </source>
</evidence>
<feature type="transmembrane region" description="Helical" evidence="6">
    <location>
        <begin position="194"/>
        <end position="216"/>
    </location>
</feature>
<comment type="subcellular location">
    <subcellularLocation>
        <location evidence="1 6">Cell membrane</location>
        <topology evidence="1 6">Multi-pass membrane protein</topology>
    </subcellularLocation>
</comment>
<feature type="transmembrane region" description="Helical" evidence="6">
    <location>
        <begin position="102"/>
        <end position="130"/>
    </location>
</feature>
<accession>A0ABY8E6Y2</accession>
<evidence type="ECO:0000313" key="9">
    <source>
        <dbReference type="Proteomes" id="UP001222800"/>
    </source>
</evidence>
<sequence>MKFYNLALNNVKRNFRRYLGYFISCVISTIVFFFFAIYLFHPNLSQPGTNLLFCVTVIAEFAIFIFSFIFAIYSLYVFVKARSKEFSIFMILGMSKKQFNRLIFLEISIIGWGSIIIGIILGVIFSNFFLVASEKIMINDSLYLYLPLKAIVFTIIAFLILSLLISLSIPVLIRRKKIIFLLRQLNEGDREIKFSKFMSVLSILLLCIGYLIAISNRVEFLSDFLNVIFHKKRNQILFLTITAIIGTYLFFSQFTIFAIEILKKKKSFYMKKVNMIWIADLGYSMRRNSITLFLVTILSTLTFTSISILYLINDGVNDNIINNYPMQFVYLSLPGNEGEQQDIKTIEECFYKAGFKFKKYTAIILRQQTDDKKEIYIVKLSDYNKLISGLNMKNIYLNKNESYIVEYSYKTADDIDKPLSDITWSLNNEKVILRSIGAADKNIFMRFLFSTIIVVNDNTFKTIENNGHKNNYYGFKIEEWEKTGDTVDYIYKKINKKYSRSFIAIGAGHIFKYEKEHWTVWFYVCFFIAIILFISAGSFLYCRFYTDLNQQKEKYKGVSKIGITLDEMKKVATIQIAMLFFIPYIFASIHTCFFLQMFELFQGLDLKLIGVLLSFFVVHFMYFLIIRSRYIKYLSRFII</sequence>